<accession>A0ABZ1RYT0</accession>
<dbReference type="SMART" id="SM00429">
    <property type="entry name" value="IPT"/>
    <property type="match status" value="4"/>
</dbReference>
<feature type="domain" description="IPT/TIG" evidence="2">
    <location>
        <begin position="86"/>
        <end position="170"/>
    </location>
</feature>
<proteinExistence type="predicted"/>
<name>A0ABZ1RYT0_9ACTN</name>
<keyword evidence="4" id="KW-1185">Reference proteome</keyword>
<dbReference type="RefSeq" id="WP_328777768.1">
    <property type="nucleotide sequence ID" value="NZ_CP108058.1"/>
</dbReference>
<dbReference type="SUPFAM" id="SSF81296">
    <property type="entry name" value="E set domains"/>
    <property type="match status" value="4"/>
</dbReference>
<keyword evidence="3" id="KW-0614">Plasmid</keyword>
<dbReference type="PANTHER" id="PTHR22625:SF70">
    <property type="entry name" value="PLEXIN A, ISOFORM A"/>
    <property type="match status" value="1"/>
</dbReference>
<evidence type="ECO:0000256" key="1">
    <source>
        <dbReference type="SAM" id="MobiDB-lite"/>
    </source>
</evidence>
<evidence type="ECO:0000313" key="4">
    <source>
        <dbReference type="Proteomes" id="UP001432075"/>
    </source>
</evidence>
<evidence type="ECO:0000259" key="2">
    <source>
        <dbReference type="SMART" id="SM00429"/>
    </source>
</evidence>
<dbReference type="InterPro" id="IPR002909">
    <property type="entry name" value="IPT_dom"/>
</dbReference>
<reference evidence="3" key="1">
    <citation type="submission" date="2022-10" db="EMBL/GenBank/DDBJ databases">
        <title>The complete genomes of actinobacterial strains from the NBC collection.</title>
        <authorList>
            <person name="Joergensen T.S."/>
            <person name="Alvarez Arevalo M."/>
            <person name="Sterndorff E.B."/>
            <person name="Faurdal D."/>
            <person name="Vuksanovic O."/>
            <person name="Mourched A.-S."/>
            <person name="Charusanti P."/>
            <person name="Shaw S."/>
            <person name="Blin K."/>
            <person name="Weber T."/>
        </authorList>
    </citation>
    <scope>NUCLEOTIDE SEQUENCE</scope>
    <source>
        <strain evidence="3">NBC_00283</strain>
        <plasmid evidence="3">unnamed1</plasmid>
    </source>
</reference>
<feature type="compositionally biased region" description="Low complexity" evidence="1">
    <location>
        <begin position="17"/>
        <end position="26"/>
    </location>
</feature>
<dbReference type="EMBL" id="CP108058">
    <property type="protein sequence ID" value="WUO51496.1"/>
    <property type="molecule type" value="Genomic_DNA"/>
</dbReference>
<feature type="domain" description="IPT/TIG" evidence="2">
    <location>
        <begin position="2"/>
        <end position="82"/>
    </location>
</feature>
<dbReference type="PANTHER" id="PTHR22625">
    <property type="entry name" value="PLEXIN"/>
    <property type="match status" value="1"/>
</dbReference>
<feature type="domain" description="IPT/TIG" evidence="2">
    <location>
        <begin position="254"/>
        <end position="332"/>
    </location>
</feature>
<dbReference type="InterPro" id="IPR014756">
    <property type="entry name" value="Ig_E-set"/>
</dbReference>
<dbReference type="CDD" id="cd00603">
    <property type="entry name" value="IPT_PCSR"/>
    <property type="match status" value="1"/>
</dbReference>
<gene>
    <name evidence="3" type="ORF">OHU17_37235</name>
</gene>
<feature type="domain" description="IPT/TIG" evidence="2">
    <location>
        <begin position="172"/>
        <end position="252"/>
    </location>
</feature>
<dbReference type="InterPro" id="IPR013783">
    <property type="entry name" value="Ig-like_fold"/>
</dbReference>
<protein>
    <submittedName>
        <fullName evidence="3">IPT/TIG domain-containing protein</fullName>
    </submittedName>
</protein>
<sequence>MPPTLSAISPSQGPTTGGTTVTLTGTGLTGSTSVRFDKAPVSFTVNSATQITAVTPADSAGAVPVTVISPSGTSNAVTFTYVAAAVPVVTAVAPNNGPASGGTSVTITGTGFTGATAVRFADLPATSFTVNSATQITAVTPSGSPGGATVTVTTPAGTSVVSAASYFFYIASPVLTDASPAQGPTSGGTVVTLTGSSLLNASAVRFGVTNATSFTVVSSTQITATAPPGTGSTQITVITPGGTSNPLPFAYVPAPTLTGLAPVSGPTSAGTVVTLTGTNLATATKVTFGATLAAFTVISDTQITATAPAGAAGPVSVSVTTAAGPTAGLIYTRVAAPGI</sequence>
<dbReference type="InterPro" id="IPR031148">
    <property type="entry name" value="Plexin"/>
</dbReference>
<organism evidence="3 4">
    <name type="scientific">Streptomyces goshikiensis</name>
    <dbReference type="NCBI Taxonomy" id="1942"/>
    <lineage>
        <taxon>Bacteria</taxon>
        <taxon>Bacillati</taxon>
        <taxon>Actinomycetota</taxon>
        <taxon>Actinomycetes</taxon>
        <taxon>Kitasatosporales</taxon>
        <taxon>Streptomycetaceae</taxon>
        <taxon>Streptomyces</taxon>
    </lineage>
</organism>
<feature type="region of interest" description="Disordered" evidence="1">
    <location>
        <begin position="1"/>
        <end position="26"/>
    </location>
</feature>
<dbReference type="Pfam" id="PF01833">
    <property type="entry name" value="TIG"/>
    <property type="match status" value="4"/>
</dbReference>
<feature type="compositionally biased region" description="Polar residues" evidence="1">
    <location>
        <begin position="1"/>
        <end position="14"/>
    </location>
</feature>
<dbReference type="CDD" id="cd00102">
    <property type="entry name" value="IPT"/>
    <property type="match status" value="2"/>
</dbReference>
<dbReference type="Proteomes" id="UP001432075">
    <property type="component" value="Plasmid unnamed1"/>
</dbReference>
<dbReference type="Gene3D" id="2.60.40.10">
    <property type="entry name" value="Immunoglobulins"/>
    <property type="match status" value="4"/>
</dbReference>
<geneLocation type="plasmid" evidence="3 4">
    <name>unnamed1</name>
</geneLocation>
<evidence type="ECO:0000313" key="3">
    <source>
        <dbReference type="EMBL" id="WUO51496.1"/>
    </source>
</evidence>